<proteinExistence type="predicted"/>
<comment type="caution">
    <text evidence="1">The sequence shown here is derived from an EMBL/GenBank/DDBJ whole genome shotgun (WGS) entry which is preliminary data.</text>
</comment>
<keyword evidence="2" id="KW-1185">Reference proteome</keyword>
<dbReference type="InterPro" id="IPR025942">
    <property type="entry name" value="SpoVIF"/>
</dbReference>
<reference evidence="1" key="1">
    <citation type="submission" date="2022-06" db="EMBL/GenBank/DDBJ databases">
        <title>Aquibacillus sp. a new bacterium isolated from soil saline samples.</title>
        <authorList>
            <person name="Galisteo C."/>
            <person name="De La Haba R."/>
            <person name="Sanchez-Porro C."/>
            <person name="Ventosa A."/>
        </authorList>
    </citation>
    <scope>NUCLEOTIDE SEQUENCE</scope>
    <source>
        <strain evidence="1">3ASR75-11</strain>
    </source>
</reference>
<organism evidence="1 2">
    <name type="scientific">Terrihalobacillus insolitus</name>
    <dbReference type="NCBI Taxonomy" id="2950438"/>
    <lineage>
        <taxon>Bacteria</taxon>
        <taxon>Bacillati</taxon>
        <taxon>Bacillota</taxon>
        <taxon>Bacilli</taxon>
        <taxon>Bacillales</taxon>
        <taxon>Bacillaceae</taxon>
        <taxon>Terrihalobacillus</taxon>
    </lineage>
</organism>
<sequence>MSDLFKKIEKKTGVKMDDVSKIANSFSKSDLKDEKSIRKLVRQVSKLSGKKVPKQKEDMIVNMLLKNNSKIDSSTISKMLGKK</sequence>
<gene>
    <name evidence="1" type="ORF">NC797_04720</name>
</gene>
<dbReference type="Pfam" id="PF14069">
    <property type="entry name" value="SpoVIF"/>
    <property type="match status" value="1"/>
</dbReference>
<accession>A0A9X3WQ23</accession>
<evidence type="ECO:0000313" key="1">
    <source>
        <dbReference type="EMBL" id="MDC3423812.1"/>
    </source>
</evidence>
<evidence type="ECO:0000313" key="2">
    <source>
        <dbReference type="Proteomes" id="UP001145050"/>
    </source>
</evidence>
<protein>
    <submittedName>
        <fullName evidence="1">Stage VI sporulation protein F</fullName>
    </submittedName>
</protein>
<dbReference type="RefSeq" id="WP_272435570.1">
    <property type="nucleotide sequence ID" value="NZ_JAMQKB010000002.1"/>
</dbReference>
<dbReference type="Proteomes" id="UP001145050">
    <property type="component" value="Unassembled WGS sequence"/>
</dbReference>
<name>A0A9X3WQ23_9BACI</name>
<dbReference type="EMBL" id="JAMQKB010000002">
    <property type="protein sequence ID" value="MDC3423812.1"/>
    <property type="molecule type" value="Genomic_DNA"/>
</dbReference>
<dbReference type="AlphaFoldDB" id="A0A9X3WQ23"/>